<evidence type="ECO:0000313" key="6">
    <source>
        <dbReference type="EMBL" id="CAE8605491.1"/>
    </source>
</evidence>
<dbReference type="OrthoDB" id="428686at2759"/>
<dbReference type="Gene3D" id="3.40.50.10810">
    <property type="entry name" value="Tandem AAA-ATPase domain"/>
    <property type="match status" value="1"/>
</dbReference>
<dbReference type="GO" id="GO:0005524">
    <property type="term" value="F:ATP binding"/>
    <property type="evidence" value="ECO:0007669"/>
    <property type="project" value="UniProtKB-KW"/>
</dbReference>
<dbReference type="Gene3D" id="3.40.50.300">
    <property type="entry name" value="P-loop containing nucleotide triphosphate hydrolases"/>
    <property type="match status" value="1"/>
</dbReference>
<evidence type="ECO:0000256" key="1">
    <source>
        <dbReference type="ARBA" id="ARBA00022741"/>
    </source>
</evidence>
<evidence type="ECO:0000256" key="2">
    <source>
        <dbReference type="ARBA" id="ARBA00022801"/>
    </source>
</evidence>
<name>A0A813F5Q8_POLGL</name>
<sequence>MEGDSRDIAELETLEMGQEMEEDVAAMGIFPSAVDTANSRDVEVEEVEEEEMLMAQQPELISQTSQPRKRASNGNLKNMFAASAPQHRQSTSSASKTEAEAVPSAHVPLLGETSMVAAVGRSASASASASAAAPALAGSSPGHAPGAGGGVLLSAFKLSVSSVQTVLEAGLAPPLPANMRIKLEFGEQESDAERTEADHTERLETAVLTAPVPLSNLHDAVPLLEASVPLLPSGKAIFKQLPAQWLDVSGRSDALGTRCLFASRRHEHSVFEPVSPERLLQVPLAAREWQLPLSVPTDALSAGSSSADEAPWTVQLHPGIPATRVLVRPGVLLLGMLRRGTALPAARFTWRVTDSSASPEQSSLLEKRPLSTSVGEFSILSNLEDAACTQPPGFVRYPLRREQLRSLGWMLSQERRRKEPFVTELREFATCPDAPHWRLEGSLRCEYSDVKGGVLADAIGYGKTACTIGLVDSTREASLPRVPAPFTGFIPTRATLILAPTNLHGQWLAEISKFTGDSLKVLSVPTCAQLKRLSLRELAEADIVVATYRLFYSTPYLRRLEELARGKRPGFAFPKQPAGQAVGSDWSRAYRTAFEALPAWADKLRATRCGLDGDPVTPARRASAARACAEAAEKKETPEEVMPQATTGPRRRRGVLAANTPPAKSPASEGPCSGAHETLGAQVKRRRMTGKQAFSQLSQGAPSPAQDNAPESPMAWPESVANTHYVPLEAFWWRRVVCDEFHELLSRYPPAQVAVELFHADYKWGLSGTPPCQTLAQIRKAAGFLGVQLPTSETTDREEPRKVAQEWLDAFVRRNTAELPPLEEQERIVPVRQTPKERALYLALTEQQNLSQGFAGVAATEGLEMPLEIKELKEASRSASGLLKLCSHFCASGASDVLTAEDECERQLAIRREQARSSQREVHAMVERAASTAQLVQHFEPYYMQTPDASSASHICKEPKAGIVARLKFLGSSTLGAKAELLERLFAAASKRSSSVKERALQLCFDAKAAGKASQLPPDPEELGGTEPAWQRLLNQAADACDSNPDEGNQVVLQAIREALVASAPERPTRCIRLRSHLGMPRWPGTQETDSEDRQELEAANQTWLRVRANAEKLQKVIDAWKADIQRCALRLLALQSEVAEKMLSLKSFQDTLHASQLAVQPEDLEMEGVSSRFAKYGSKIETLVRHVQKIQSDDPECKSICFVQWEDLKRKVSSALEEFGVEHITLQGSVWARQTALRRFQYELDGPRMLLLSLEESASGTNLTAANHVLIVHPMEAESREEAVAFEMQAMGRVRRPGQQRKIYIWRFVTMGTIEQEITEDHQRELWERQSAKILVSSTGHGGEIESDMDVDEEPDGGLEAPEQSMDATQQYLGSEGGAAHAEAEAVVDIDMSTQCYMPTGFTEQEPCHAASSSSPSTFAKVVKGIEEDDEIVLDNKIESQTIPYWQGEENSKTLFPASAPETFAATQGYPDMDATQCYPES</sequence>
<evidence type="ECO:0000313" key="7">
    <source>
        <dbReference type="Proteomes" id="UP000654075"/>
    </source>
</evidence>
<reference evidence="6" key="1">
    <citation type="submission" date="2021-02" db="EMBL/GenBank/DDBJ databases">
        <authorList>
            <person name="Dougan E. K."/>
            <person name="Rhodes N."/>
            <person name="Thang M."/>
            <person name="Chan C."/>
        </authorList>
    </citation>
    <scope>NUCLEOTIDE SEQUENCE</scope>
</reference>
<dbReference type="PANTHER" id="PTHR45626">
    <property type="entry name" value="TRANSCRIPTION TERMINATION FACTOR 2-RELATED"/>
    <property type="match status" value="1"/>
</dbReference>
<dbReference type="InterPro" id="IPR027417">
    <property type="entry name" value="P-loop_NTPase"/>
</dbReference>
<dbReference type="InterPro" id="IPR001650">
    <property type="entry name" value="Helicase_C-like"/>
</dbReference>
<dbReference type="CDD" id="cd18793">
    <property type="entry name" value="SF2_C_SNF"/>
    <property type="match status" value="1"/>
</dbReference>
<dbReference type="SUPFAM" id="SSF52540">
    <property type="entry name" value="P-loop containing nucleoside triphosphate hydrolases"/>
    <property type="match status" value="2"/>
</dbReference>
<feature type="region of interest" description="Disordered" evidence="4">
    <location>
        <begin position="1341"/>
        <end position="1361"/>
    </location>
</feature>
<dbReference type="GO" id="GO:0016787">
    <property type="term" value="F:hydrolase activity"/>
    <property type="evidence" value="ECO:0007669"/>
    <property type="project" value="UniProtKB-KW"/>
</dbReference>
<evidence type="ECO:0000259" key="5">
    <source>
        <dbReference type="PROSITE" id="PS51194"/>
    </source>
</evidence>
<keyword evidence="3" id="KW-0067">ATP-binding</keyword>
<dbReference type="Proteomes" id="UP000654075">
    <property type="component" value="Unassembled WGS sequence"/>
</dbReference>
<protein>
    <recommendedName>
        <fullName evidence="5">Helicase C-terminal domain-containing protein</fullName>
    </recommendedName>
</protein>
<gene>
    <name evidence="6" type="ORF">PGLA1383_LOCUS23604</name>
</gene>
<dbReference type="InterPro" id="IPR038718">
    <property type="entry name" value="SNF2-like_sf"/>
</dbReference>
<dbReference type="InterPro" id="IPR050628">
    <property type="entry name" value="SNF2_RAD54_helicase_TF"/>
</dbReference>
<keyword evidence="2" id="KW-0378">Hydrolase</keyword>
<dbReference type="Pfam" id="PF00271">
    <property type="entry name" value="Helicase_C"/>
    <property type="match status" value="1"/>
</dbReference>
<feature type="compositionally biased region" description="Low complexity" evidence="4">
    <location>
        <begin position="619"/>
        <end position="630"/>
    </location>
</feature>
<feature type="domain" description="Helicase C-terminal" evidence="5">
    <location>
        <begin position="1183"/>
        <end position="1347"/>
    </location>
</feature>
<keyword evidence="1" id="KW-0547">Nucleotide-binding</keyword>
<dbReference type="PANTHER" id="PTHR45626:SF26">
    <property type="entry name" value="FAMILY HELICASE, PUTATIVE (AFU_ORTHOLOGUE AFUA_2G09120)-RELATED"/>
    <property type="match status" value="1"/>
</dbReference>
<proteinExistence type="predicted"/>
<dbReference type="InterPro" id="IPR014001">
    <property type="entry name" value="Helicase_ATP-bd"/>
</dbReference>
<feature type="compositionally biased region" description="Acidic residues" evidence="4">
    <location>
        <begin position="1346"/>
        <end position="1358"/>
    </location>
</feature>
<feature type="region of interest" description="Disordered" evidence="4">
    <location>
        <begin position="611"/>
        <end position="715"/>
    </location>
</feature>
<evidence type="ECO:0000256" key="4">
    <source>
        <dbReference type="SAM" id="MobiDB-lite"/>
    </source>
</evidence>
<keyword evidence="7" id="KW-1185">Reference proteome</keyword>
<evidence type="ECO:0000256" key="3">
    <source>
        <dbReference type="ARBA" id="ARBA00022840"/>
    </source>
</evidence>
<dbReference type="SMART" id="SM00487">
    <property type="entry name" value="DEXDc"/>
    <property type="match status" value="1"/>
</dbReference>
<dbReference type="GO" id="GO:0008094">
    <property type="term" value="F:ATP-dependent activity, acting on DNA"/>
    <property type="evidence" value="ECO:0007669"/>
    <property type="project" value="TreeGrafter"/>
</dbReference>
<feature type="compositionally biased region" description="Polar residues" evidence="4">
    <location>
        <begin position="692"/>
        <end position="701"/>
    </location>
</feature>
<dbReference type="GO" id="GO:0006281">
    <property type="term" value="P:DNA repair"/>
    <property type="evidence" value="ECO:0007669"/>
    <property type="project" value="TreeGrafter"/>
</dbReference>
<dbReference type="EMBL" id="CAJNNV010017920">
    <property type="protein sequence ID" value="CAE8605491.1"/>
    <property type="molecule type" value="Genomic_DNA"/>
</dbReference>
<comment type="caution">
    <text evidence="6">The sequence shown here is derived from an EMBL/GenBank/DDBJ whole genome shotgun (WGS) entry which is preliminary data.</text>
</comment>
<accession>A0A813F5Q8</accession>
<dbReference type="Pfam" id="PF00176">
    <property type="entry name" value="SNF2-rel_dom"/>
    <property type="match status" value="1"/>
</dbReference>
<dbReference type="InterPro" id="IPR049730">
    <property type="entry name" value="SNF2/RAD54-like_C"/>
</dbReference>
<dbReference type="PROSITE" id="PS51194">
    <property type="entry name" value="HELICASE_CTER"/>
    <property type="match status" value="1"/>
</dbReference>
<organism evidence="6 7">
    <name type="scientific">Polarella glacialis</name>
    <name type="common">Dinoflagellate</name>
    <dbReference type="NCBI Taxonomy" id="89957"/>
    <lineage>
        <taxon>Eukaryota</taxon>
        <taxon>Sar</taxon>
        <taxon>Alveolata</taxon>
        <taxon>Dinophyceae</taxon>
        <taxon>Suessiales</taxon>
        <taxon>Suessiaceae</taxon>
        <taxon>Polarella</taxon>
    </lineage>
</organism>
<dbReference type="InterPro" id="IPR000330">
    <property type="entry name" value="SNF2_N"/>
</dbReference>
<dbReference type="GO" id="GO:0005634">
    <property type="term" value="C:nucleus"/>
    <property type="evidence" value="ECO:0007669"/>
    <property type="project" value="TreeGrafter"/>
</dbReference>